<dbReference type="InterPro" id="IPR003594">
    <property type="entry name" value="HATPase_dom"/>
</dbReference>
<evidence type="ECO:0000256" key="3">
    <source>
        <dbReference type="ARBA" id="ARBA00022741"/>
    </source>
</evidence>
<dbReference type="GO" id="GO:0000155">
    <property type="term" value="F:phosphorelay sensor kinase activity"/>
    <property type="evidence" value="ECO:0007669"/>
    <property type="project" value="InterPro"/>
</dbReference>
<dbReference type="SMART" id="SM00091">
    <property type="entry name" value="PAS"/>
    <property type="match status" value="1"/>
</dbReference>
<name>A0A3B0UR01_9ZZZZ</name>
<dbReference type="PROSITE" id="PS50110">
    <property type="entry name" value="RESPONSE_REGULATORY"/>
    <property type="match status" value="1"/>
</dbReference>
<keyword evidence="5" id="KW-0067">ATP-binding</keyword>
<dbReference type="InterPro" id="IPR000700">
    <property type="entry name" value="PAS-assoc_C"/>
</dbReference>
<dbReference type="GO" id="GO:0005524">
    <property type="term" value="F:ATP binding"/>
    <property type="evidence" value="ECO:0007669"/>
    <property type="project" value="UniProtKB-KW"/>
</dbReference>
<feature type="domain" description="Response regulatory" evidence="8">
    <location>
        <begin position="535"/>
        <end position="655"/>
    </location>
</feature>
<keyword evidence="2" id="KW-0808">Transferase</keyword>
<gene>
    <name evidence="11" type="ORF">MNBD_DELTA03-624</name>
</gene>
<dbReference type="SUPFAM" id="SSF55785">
    <property type="entry name" value="PYP-like sensor domain (PAS domain)"/>
    <property type="match status" value="2"/>
</dbReference>
<dbReference type="InterPro" id="IPR013656">
    <property type="entry name" value="PAS_4"/>
</dbReference>
<feature type="domain" description="Histidine kinase" evidence="7">
    <location>
        <begin position="292"/>
        <end position="512"/>
    </location>
</feature>
<dbReference type="InterPro" id="IPR000014">
    <property type="entry name" value="PAS"/>
</dbReference>
<evidence type="ECO:0000256" key="6">
    <source>
        <dbReference type="ARBA" id="ARBA00023012"/>
    </source>
</evidence>
<keyword evidence="1" id="KW-0597">Phosphoprotein</keyword>
<dbReference type="SUPFAM" id="SSF47384">
    <property type="entry name" value="Homodimeric domain of signal transducing histidine kinase"/>
    <property type="match status" value="1"/>
</dbReference>
<dbReference type="AlphaFoldDB" id="A0A3B0UR01"/>
<evidence type="ECO:0000256" key="4">
    <source>
        <dbReference type="ARBA" id="ARBA00022777"/>
    </source>
</evidence>
<feature type="domain" description="PAS" evidence="9">
    <location>
        <begin position="149"/>
        <end position="222"/>
    </location>
</feature>
<dbReference type="CDD" id="cd00082">
    <property type="entry name" value="HisKA"/>
    <property type="match status" value="1"/>
</dbReference>
<proteinExistence type="predicted"/>
<dbReference type="InterPro" id="IPR003661">
    <property type="entry name" value="HisK_dim/P_dom"/>
</dbReference>
<dbReference type="Gene3D" id="1.10.287.130">
    <property type="match status" value="1"/>
</dbReference>
<dbReference type="SMART" id="SM00388">
    <property type="entry name" value="HisKA"/>
    <property type="match status" value="1"/>
</dbReference>
<dbReference type="CDD" id="cd00130">
    <property type="entry name" value="PAS"/>
    <property type="match status" value="2"/>
</dbReference>
<dbReference type="EMBL" id="UOEX01000030">
    <property type="protein sequence ID" value="VAW33308.1"/>
    <property type="molecule type" value="Genomic_DNA"/>
</dbReference>
<dbReference type="Gene3D" id="3.30.565.10">
    <property type="entry name" value="Histidine kinase-like ATPase, C-terminal domain"/>
    <property type="match status" value="1"/>
</dbReference>
<dbReference type="SMART" id="SM00086">
    <property type="entry name" value="PAC"/>
    <property type="match status" value="2"/>
</dbReference>
<dbReference type="InterPro" id="IPR035965">
    <property type="entry name" value="PAS-like_dom_sf"/>
</dbReference>
<dbReference type="Pfam" id="PF02518">
    <property type="entry name" value="HATPase_c"/>
    <property type="match status" value="1"/>
</dbReference>
<evidence type="ECO:0000256" key="1">
    <source>
        <dbReference type="ARBA" id="ARBA00022553"/>
    </source>
</evidence>
<dbReference type="Gene3D" id="3.40.50.2300">
    <property type="match status" value="1"/>
</dbReference>
<dbReference type="InterPro" id="IPR013767">
    <property type="entry name" value="PAS_fold"/>
</dbReference>
<feature type="domain" description="PAC" evidence="10">
    <location>
        <begin position="226"/>
        <end position="279"/>
    </location>
</feature>
<dbReference type="PANTHER" id="PTHR43065">
    <property type="entry name" value="SENSOR HISTIDINE KINASE"/>
    <property type="match status" value="1"/>
</dbReference>
<keyword evidence="3" id="KW-0547">Nucleotide-binding</keyword>
<dbReference type="SMART" id="SM00387">
    <property type="entry name" value="HATPase_c"/>
    <property type="match status" value="1"/>
</dbReference>
<dbReference type="InterPro" id="IPR036097">
    <property type="entry name" value="HisK_dim/P_sf"/>
</dbReference>
<feature type="non-terminal residue" evidence="11">
    <location>
        <position position="1"/>
    </location>
</feature>
<keyword evidence="6" id="KW-0902">Two-component regulatory system</keyword>
<evidence type="ECO:0000259" key="10">
    <source>
        <dbReference type="PROSITE" id="PS50113"/>
    </source>
</evidence>
<dbReference type="SMART" id="SM00448">
    <property type="entry name" value="REC"/>
    <property type="match status" value="1"/>
</dbReference>
<dbReference type="PROSITE" id="PS50113">
    <property type="entry name" value="PAC"/>
    <property type="match status" value="2"/>
</dbReference>
<keyword evidence="4" id="KW-0418">Kinase</keyword>
<dbReference type="InterPro" id="IPR005467">
    <property type="entry name" value="His_kinase_dom"/>
</dbReference>
<organism evidence="11">
    <name type="scientific">hydrothermal vent metagenome</name>
    <dbReference type="NCBI Taxonomy" id="652676"/>
    <lineage>
        <taxon>unclassified sequences</taxon>
        <taxon>metagenomes</taxon>
        <taxon>ecological metagenomes</taxon>
    </lineage>
</organism>
<dbReference type="NCBIfam" id="TIGR00229">
    <property type="entry name" value="sensory_box"/>
    <property type="match status" value="1"/>
</dbReference>
<evidence type="ECO:0000259" key="8">
    <source>
        <dbReference type="PROSITE" id="PS50110"/>
    </source>
</evidence>
<dbReference type="InterPro" id="IPR011006">
    <property type="entry name" value="CheY-like_superfamily"/>
</dbReference>
<dbReference type="Gene3D" id="3.30.450.20">
    <property type="entry name" value="PAS domain"/>
    <property type="match status" value="2"/>
</dbReference>
<dbReference type="InterPro" id="IPR004358">
    <property type="entry name" value="Sig_transdc_His_kin-like_C"/>
</dbReference>
<evidence type="ECO:0000256" key="5">
    <source>
        <dbReference type="ARBA" id="ARBA00022840"/>
    </source>
</evidence>
<accession>A0A3B0UR01</accession>
<dbReference type="InterPro" id="IPR001789">
    <property type="entry name" value="Sig_transdc_resp-reg_receiver"/>
</dbReference>
<dbReference type="Pfam" id="PF00072">
    <property type="entry name" value="Response_reg"/>
    <property type="match status" value="1"/>
</dbReference>
<evidence type="ECO:0000256" key="2">
    <source>
        <dbReference type="ARBA" id="ARBA00022679"/>
    </source>
</evidence>
<dbReference type="PRINTS" id="PR00344">
    <property type="entry name" value="BCTRLSENSOR"/>
</dbReference>
<dbReference type="SUPFAM" id="SSF55874">
    <property type="entry name" value="ATPase domain of HSP90 chaperone/DNA topoisomerase II/histidine kinase"/>
    <property type="match status" value="1"/>
</dbReference>
<dbReference type="GO" id="GO:0006355">
    <property type="term" value="P:regulation of DNA-templated transcription"/>
    <property type="evidence" value="ECO:0007669"/>
    <property type="project" value="InterPro"/>
</dbReference>
<dbReference type="PANTHER" id="PTHR43065:SF42">
    <property type="entry name" value="TWO-COMPONENT SENSOR PPRA"/>
    <property type="match status" value="1"/>
</dbReference>
<dbReference type="Pfam" id="PF00989">
    <property type="entry name" value="PAS"/>
    <property type="match status" value="1"/>
</dbReference>
<evidence type="ECO:0000313" key="11">
    <source>
        <dbReference type="EMBL" id="VAW33308.1"/>
    </source>
</evidence>
<dbReference type="Pfam" id="PF00512">
    <property type="entry name" value="HisKA"/>
    <property type="match status" value="1"/>
</dbReference>
<dbReference type="PROSITE" id="PS50112">
    <property type="entry name" value="PAS"/>
    <property type="match status" value="1"/>
</dbReference>
<dbReference type="Pfam" id="PF08448">
    <property type="entry name" value="PAS_4"/>
    <property type="match status" value="1"/>
</dbReference>
<dbReference type="InterPro" id="IPR036890">
    <property type="entry name" value="HATPase_C_sf"/>
</dbReference>
<feature type="domain" description="PAC" evidence="10">
    <location>
        <begin position="96"/>
        <end position="148"/>
    </location>
</feature>
<reference evidence="11" key="1">
    <citation type="submission" date="2018-06" db="EMBL/GenBank/DDBJ databases">
        <authorList>
            <person name="Zhirakovskaya E."/>
        </authorList>
    </citation>
    <scope>NUCLEOTIDE SEQUENCE</scope>
</reference>
<dbReference type="PROSITE" id="PS50109">
    <property type="entry name" value="HIS_KIN"/>
    <property type="match status" value="1"/>
</dbReference>
<dbReference type="SUPFAM" id="SSF52172">
    <property type="entry name" value="CheY-like"/>
    <property type="match status" value="1"/>
</dbReference>
<evidence type="ECO:0000259" key="7">
    <source>
        <dbReference type="PROSITE" id="PS50109"/>
    </source>
</evidence>
<evidence type="ECO:0000259" key="9">
    <source>
        <dbReference type="PROSITE" id="PS50112"/>
    </source>
</evidence>
<sequence>SNINAMRLSLKDDIAERQETEMSLREAKAALENIFNSANPICIVSLEGEILEGNEAYYHYWPHSVKRLKCHEIRPAAACGTDTCPLVKIKNGAASVEYEVVLPRAEGGETTFIVTGRPYYDMHGKLSGIVETFQDITERRQVQAVLDGERERLAVTLRSIGDGVITTDPEGRIMVLNKIAEHMTGWAMEEAVGRPLEEVFRIVDEDERRPLESPAAQVLRSGKIVDLVSGTILLSKDGQELNIADSGAPIHDSRSEVIGVVLVFRDITLEKKIAQESRRMDKLEAIGVLAGGIAHDFNNILAAIMGNVSLALMLTDSSDKRHHLLSQVEKASERAKNLVQQLLTFSRGGNPFKTLSTISDIIRESAEFVLRGSNVKGEFDFAPDLWAVEVDKGQIGQVVQNLVINAVQAMPNGGNIRLSCENFSLKDSEEIPFAEYANSERYLRIIISDDGCGMPPEVSSRIFDPYFTTKEKGNGLGMAVTHSVIRKHGGHILVDSKPGEGTAFTIYLPVSTKSTAVVEEDVVPVLDISGIGRGRVLIMDDDELVRDIAVNMLSAAGFETLNAVDGAAVLEIYRQAAASAKPIDVVIMDLTIPGGMGGEQTAAELLAFDPRAAIIVSSGYSNDQVMANYRDYGFKAAVVKPYNMQELVSTVGRLMMDRAS</sequence>
<protein>
    <submittedName>
        <fullName evidence="11">Sensor protein of zinc sigma-54-dependent two-component system</fullName>
    </submittedName>
</protein>
<dbReference type="InterPro" id="IPR001610">
    <property type="entry name" value="PAC"/>
</dbReference>